<evidence type="ECO:0000256" key="1">
    <source>
        <dbReference type="ARBA" id="ARBA00007913"/>
    </source>
</evidence>
<keyword evidence="2" id="KW-0547">Nucleotide-binding</keyword>
<dbReference type="Gene3D" id="3.40.50.300">
    <property type="entry name" value="P-loop containing nucleotide triphosphate hydrolases"/>
    <property type="match status" value="2"/>
</dbReference>
<proteinExistence type="inferred from homology"/>
<sequence length="976" mass="109711">MVIIDPASYEGVEALPSNCALSCSLFDTEGAALHTSDISVFISFVCDLHISHIQILLQSKRGDVAKFRSVLRIPQRAFKSKRDLAFEPVENDEERPTDLGPDSFRLIVRFQLDQVSSEQLFIPDPPKQVSRIKDYLNSHAPLVIHVYGSPSSFLALYRQFVQDSSRDPLRKWLPPGSPVFLIRRNKFIPELSRPAKYIVQSKNSYFNYDEFLIQRCIGDLQEYESVAQKAISFEKETHSMWIFELLNGGDHAFLGLIEKLNSDALRLQPGETLLIANTEVEDEPTLEASVADPIPGFPASLIPIYLRNHYDQRTYTFGHATWPIDPIPCHEQSALVSNIARLRRQKHFQVEVHLVREDDGYDNKVTAMFELDEWFKEASERATDTRRVVIGSKFDDVRPYDIFAPILEQVPEPMSVMKPLNPGQKSAIEHIRAAPAGMALIQGPPGTGKTFVGGEVVRPFIAAKVPKVTVLACSAANKAVDALAIRLHSVIMSESNENAYLVRAYSTSTERDIALREGKSGAEKHRFRHAQVPSCVQHLDEIGRATFQSMQFAVAVQEQYAREHGPADGQVQDRRVTAECLKFSVGYRILQVLGEMPGGHGSPQANPGKFEDFHKFWLQLSKGEEIEDESFRGFANAIAGIRRHVLSNAAVVCSTITNAIRPQFANIIRENVKLAIIDEAARLQETEALGILAQYRSIAGYIQIGDICQLPPFVAARPDDGHFISQLGTSLMMRMQANGSPSAFLNVQHRMDPAIARPPNRMSYDGRLQDHESVLETSRPFAKEVRNFNQLKFGKACAAIVIDIEATETETSPSMSRYNVTYVKYGINLAKELVNRFPGKSISIFAYYGAQYRLYMSALERLVATDGKYDVIYVDKVDRIQGYECDFVIGDMPVAGRGGFLQNLSRPNVAMTRARYGYYLMLTKEHIYQSRSPVLQRLVQEYGSQGSLYVIDRVDQSWAPIESPYFADDMVDLEED</sequence>
<comment type="caution">
    <text evidence="8">The sequence shown here is derived from an EMBL/GenBank/DDBJ whole genome shotgun (WGS) entry which is preliminary data.</text>
</comment>
<evidence type="ECO:0000256" key="4">
    <source>
        <dbReference type="ARBA" id="ARBA00022806"/>
    </source>
</evidence>
<keyword evidence="4" id="KW-0347">Helicase</keyword>
<name>A0AAN6ITX2_EXODE</name>
<dbReference type="InterPro" id="IPR041677">
    <property type="entry name" value="DNA2/NAM7_AAA_11"/>
</dbReference>
<dbReference type="Pfam" id="PF13086">
    <property type="entry name" value="AAA_11"/>
    <property type="match status" value="1"/>
</dbReference>
<comment type="similarity">
    <text evidence="1">Belongs to the DNA2/NAM7 helicase family.</text>
</comment>
<dbReference type="InterPro" id="IPR047187">
    <property type="entry name" value="SF1_C_Upf1"/>
</dbReference>
<keyword evidence="5" id="KW-0067">ATP-binding</keyword>
<evidence type="ECO:0000256" key="2">
    <source>
        <dbReference type="ARBA" id="ARBA00022741"/>
    </source>
</evidence>
<dbReference type="AlphaFoldDB" id="A0AAN6ITX2"/>
<dbReference type="GO" id="GO:0016787">
    <property type="term" value="F:hydrolase activity"/>
    <property type="evidence" value="ECO:0007669"/>
    <property type="project" value="UniProtKB-KW"/>
</dbReference>
<feature type="domain" description="DNA2/NAM7 helicase helicase" evidence="6">
    <location>
        <begin position="420"/>
        <end position="715"/>
    </location>
</feature>
<feature type="domain" description="DNA2/NAM7 helicase-like C-terminal" evidence="7">
    <location>
        <begin position="728"/>
        <end position="920"/>
    </location>
</feature>
<dbReference type="PANTHER" id="PTHR43788">
    <property type="entry name" value="DNA2/NAM7 HELICASE FAMILY MEMBER"/>
    <property type="match status" value="1"/>
</dbReference>
<evidence type="ECO:0000256" key="3">
    <source>
        <dbReference type="ARBA" id="ARBA00022801"/>
    </source>
</evidence>
<organism evidence="8 9">
    <name type="scientific">Exophiala dermatitidis</name>
    <name type="common">Black yeast-like fungus</name>
    <name type="synonym">Wangiella dermatitidis</name>
    <dbReference type="NCBI Taxonomy" id="5970"/>
    <lineage>
        <taxon>Eukaryota</taxon>
        <taxon>Fungi</taxon>
        <taxon>Dikarya</taxon>
        <taxon>Ascomycota</taxon>
        <taxon>Pezizomycotina</taxon>
        <taxon>Eurotiomycetes</taxon>
        <taxon>Chaetothyriomycetidae</taxon>
        <taxon>Chaetothyriales</taxon>
        <taxon>Herpotrichiellaceae</taxon>
        <taxon>Exophiala</taxon>
    </lineage>
</organism>
<evidence type="ECO:0000256" key="5">
    <source>
        <dbReference type="ARBA" id="ARBA00022840"/>
    </source>
</evidence>
<dbReference type="EMBL" id="JAJGCB010000010">
    <property type="protein sequence ID" value="KAJ8990675.1"/>
    <property type="molecule type" value="Genomic_DNA"/>
</dbReference>
<dbReference type="PANTHER" id="PTHR43788:SF8">
    <property type="entry name" value="DNA-BINDING PROTEIN SMUBP-2"/>
    <property type="match status" value="1"/>
</dbReference>
<dbReference type="InterPro" id="IPR050534">
    <property type="entry name" value="Coronavir_polyprotein_1ab"/>
</dbReference>
<dbReference type="SUPFAM" id="SSF52540">
    <property type="entry name" value="P-loop containing nucleoside triphosphate hydrolases"/>
    <property type="match status" value="1"/>
</dbReference>
<evidence type="ECO:0000259" key="7">
    <source>
        <dbReference type="Pfam" id="PF13087"/>
    </source>
</evidence>
<dbReference type="InterPro" id="IPR027417">
    <property type="entry name" value="P-loop_NTPase"/>
</dbReference>
<dbReference type="GO" id="GO:0005524">
    <property type="term" value="F:ATP binding"/>
    <property type="evidence" value="ECO:0007669"/>
    <property type="project" value="UniProtKB-KW"/>
</dbReference>
<dbReference type="GO" id="GO:0043139">
    <property type="term" value="F:5'-3' DNA helicase activity"/>
    <property type="evidence" value="ECO:0007669"/>
    <property type="project" value="TreeGrafter"/>
</dbReference>
<dbReference type="InterPro" id="IPR041679">
    <property type="entry name" value="DNA2/NAM7-like_C"/>
</dbReference>
<accession>A0AAN6ITX2</accession>
<dbReference type="Proteomes" id="UP001161757">
    <property type="component" value="Unassembled WGS sequence"/>
</dbReference>
<reference evidence="8" key="1">
    <citation type="submission" date="2023-01" db="EMBL/GenBank/DDBJ databases">
        <title>Exophiala dermititidis isolated from Cystic Fibrosis Patient.</title>
        <authorList>
            <person name="Kurbessoian T."/>
            <person name="Crocker A."/>
            <person name="Murante D."/>
            <person name="Hogan D.A."/>
            <person name="Stajich J.E."/>
        </authorList>
    </citation>
    <scope>NUCLEOTIDE SEQUENCE</scope>
    <source>
        <strain evidence="8">Ex8</strain>
    </source>
</reference>
<dbReference type="Pfam" id="PF13087">
    <property type="entry name" value="AAA_12"/>
    <property type="match status" value="1"/>
</dbReference>
<evidence type="ECO:0000313" key="8">
    <source>
        <dbReference type="EMBL" id="KAJ8990675.1"/>
    </source>
</evidence>
<evidence type="ECO:0000259" key="6">
    <source>
        <dbReference type="Pfam" id="PF13086"/>
    </source>
</evidence>
<dbReference type="CDD" id="cd18808">
    <property type="entry name" value="SF1_C_Upf1"/>
    <property type="match status" value="1"/>
</dbReference>
<evidence type="ECO:0000313" key="9">
    <source>
        <dbReference type="Proteomes" id="UP001161757"/>
    </source>
</evidence>
<protein>
    <submittedName>
        <fullName evidence="8">Uncharacterized protein</fullName>
    </submittedName>
</protein>
<gene>
    <name evidence="8" type="ORF">HRR80_005452</name>
</gene>
<keyword evidence="3" id="KW-0378">Hydrolase</keyword>